<keyword evidence="1" id="KW-1133">Transmembrane helix</keyword>
<evidence type="ECO:0000313" key="2">
    <source>
        <dbReference type="EMBL" id="MBO1529930.1"/>
    </source>
</evidence>
<gene>
    <name evidence="2" type="ORF">J3492_01730</name>
</gene>
<evidence type="ECO:0000256" key="1">
    <source>
        <dbReference type="SAM" id="Phobius"/>
    </source>
</evidence>
<evidence type="ECO:0000313" key="3">
    <source>
        <dbReference type="Proteomes" id="UP000664554"/>
    </source>
</evidence>
<comment type="caution">
    <text evidence="2">The sequence shown here is derived from an EMBL/GenBank/DDBJ whole genome shotgun (WGS) entry which is preliminary data.</text>
</comment>
<sequence length="38" mass="4341">MKKLSKKQAQWAWFIGLYLAGFLVVFTIAQLIRLAMGV</sequence>
<dbReference type="RefSeq" id="WP_207989126.1">
    <property type="nucleotide sequence ID" value="NZ_JAGBKM010000002.1"/>
</dbReference>
<proteinExistence type="predicted"/>
<organism evidence="2 3">
    <name type="scientific">Psychrobacter coccoides</name>
    <dbReference type="NCBI Taxonomy" id="2818440"/>
    <lineage>
        <taxon>Bacteria</taxon>
        <taxon>Pseudomonadati</taxon>
        <taxon>Pseudomonadota</taxon>
        <taxon>Gammaproteobacteria</taxon>
        <taxon>Moraxellales</taxon>
        <taxon>Moraxellaceae</taxon>
        <taxon>Psychrobacter</taxon>
    </lineage>
</organism>
<reference evidence="2 3" key="1">
    <citation type="submission" date="2021-03" db="EMBL/GenBank/DDBJ databases">
        <authorList>
            <person name="Shang D.-D."/>
            <person name="Du Z.-J."/>
            <person name="Chen G.-J."/>
        </authorList>
    </citation>
    <scope>NUCLEOTIDE SEQUENCE [LARGE SCALE GENOMIC DNA]</scope>
    <source>
        <strain evidence="2 3">F1192</strain>
    </source>
</reference>
<accession>A0ABS3NKJ7</accession>
<keyword evidence="1" id="KW-0812">Transmembrane</keyword>
<protein>
    <submittedName>
        <fullName evidence="2">DUF2474 domain-containing protein</fullName>
    </submittedName>
</protein>
<keyword evidence="3" id="KW-1185">Reference proteome</keyword>
<feature type="transmembrane region" description="Helical" evidence="1">
    <location>
        <begin position="12"/>
        <end position="32"/>
    </location>
</feature>
<dbReference type="EMBL" id="JAGBKM010000002">
    <property type="protein sequence ID" value="MBO1529930.1"/>
    <property type="molecule type" value="Genomic_DNA"/>
</dbReference>
<keyword evidence="1" id="KW-0472">Membrane</keyword>
<name>A0ABS3NKJ7_9GAMM</name>
<dbReference type="Proteomes" id="UP000664554">
    <property type="component" value="Unassembled WGS sequence"/>
</dbReference>